<keyword evidence="11" id="KW-1185">Reference proteome</keyword>
<dbReference type="InterPro" id="IPR011491">
    <property type="entry name" value="FlgE_D2"/>
</dbReference>
<dbReference type="Gene3D" id="2.60.98.20">
    <property type="entry name" value="Flagellar hook protein FlgE"/>
    <property type="match status" value="1"/>
</dbReference>
<evidence type="ECO:0000256" key="3">
    <source>
        <dbReference type="ARBA" id="ARBA00019015"/>
    </source>
</evidence>
<comment type="function">
    <text evidence="5">A flexible structure which links the flagellar filament to the drive apparatus in the basal body.</text>
</comment>
<evidence type="ECO:0000259" key="7">
    <source>
        <dbReference type="Pfam" id="PF06429"/>
    </source>
</evidence>
<keyword evidence="4 5" id="KW-0975">Bacterial flagellum</keyword>
<dbReference type="Proteomes" id="UP000007488">
    <property type="component" value="Chromosome"/>
</dbReference>
<dbReference type="GO" id="GO:0009424">
    <property type="term" value="C:bacterial-type flagellum hook"/>
    <property type="evidence" value="ECO:0007669"/>
    <property type="project" value="TreeGrafter"/>
</dbReference>
<dbReference type="GO" id="GO:0071978">
    <property type="term" value="P:bacterial-type flagellum-dependent swarming motility"/>
    <property type="evidence" value="ECO:0007669"/>
    <property type="project" value="TreeGrafter"/>
</dbReference>
<dbReference type="PROSITE" id="PS00588">
    <property type="entry name" value="FLAGELLA_BB_ROD"/>
    <property type="match status" value="1"/>
</dbReference>
<organism evidence="10 11">
    <name type="scientific">Syntrophobotulus glycolicus (strain DSM 8271 / FlGlyR)</name>
    <dbReference type="NCBI Taxonomy" id="645991"/>
    <lineage>
        <taxon>Bacteria</taxon>
        <taxon>Bacillati</taxon>
        <taxon>Bacillota</taxon>
        <taxon>Clostridia</taxon>
        <taxon>Eubacteriales</taxon>
        <taxon>Desulfitobacteriaceae</taxon>
        <taxon>Syntrophobotulus</taxon>
    </lineage>
</organism>
<dbReference type="PANTHER" id="PTHR30435">
    <property type="entry name" value="FLAGELLAR PROTEIN"/>
    <property type="match status" value="1"/>
</dbReference>
<dbReference type="InterPro" id="IPR001444">
    <property type="entry name" value="Flag_bb_rod_N"/>
</dbReference>
<dbReference type="InterPro" id="IPR010930">
    <property type="entry name" value="Flg_bb/hook_C_dom"/>
</dbReference>
<dbReference type="InterPro" id="IPR019776">
    <property type="entry name" value="Flagellar_basal_body_rod_CS"/>
</dbReference>
<evidence type="ECO:0000259" key="8">
    <source>
        <dbReference type="Pfam" id="PF07559"/>
    </source>
</evidence>
<comment type="subcellular location">
    <subcellularLocation>
        <location evidence="1 5">Bacterial flagellum basal body</location>
    </subcellularLocation>
</comment>
<reference evidence="10 11" key="1">
    <citation type="journal article" date="2011" name="Stand. Genomic Sci.">
        <title>Complete genome sequence of Syntrophobotulus glycolicus type strain (FlGlyR).</title>
        <authorList>
            <person name="Han C."/>
            <person name="Mwirichia R."/>
            <person name="Chertkov O."/>
            <person name="Held B."/>
            <person name="Lapidus A."/>
            <person name="Nolan M."/>
            <person name="Lucas S."/>
            <person name="Hammon N."/>
            <person name="Deshpande S."/>
            <person name="Cheng J.F."/>
            <person name="Tapia R."/>
            <person name="Goodwin L."/>
            <person name="Pitluck S."/>
            <person name="Huntemann M."/>
            <person name="Liolios K."/>
            <person name="Ivanova N."/>
            <person name="Pagani I."/>
            <person name="Mavromatis K."/>
            <person name="Ovchinikova G."/>
            <person name="Pati A."/>
            <person name="Chen A."/>
            <person name="Palaniappan K."/>
            <person name="Land M."/>
            <person name="Hauser L."/>
            <person name="Brambilla E.M."/>
            <person name="Rohde M."/>
            <person name="Spring S."/>
            <person name="Sikorski J."/>
            <person name="Goker M."/>
            <person name="Woyke T."/>
            <person name="Bristow J."/>
            <person name="Eisen J.A."/>
            <person name="Markowitz V."/>
            <person name="Hugenholtz P."/>
            <person name="Kyrpides N.C."/>
            <person name="Klenk H.P."/>
            <person name="Detter J.C."/>
        </authorList>
    </citation>
    <scope>NUCLEOTIDE SEQUENCE [LARGE SCALE GENOMIC DNA]</scope>
    <source>
        <strain evidence="11">DSM 8271 / FlGlyR</strain>
    </source>
</reference>
<dbReference type="PANTHER" id="PTHR30435:SF1">
    <property type="entry name" value="FLAGELLAR HOOK PROTEIN FLGE"/>
    <property type="match status" value="1"/>
</dbReference>
<dbReference type="EMBL" id="CP002547">
    <property type="protein sequence ID" value="ADY55413.1"/>
    <property type="molecule type" value="Genomic_DNA"/>
</dbReference>
<reference evidence="11" key="2">
    <citation type="submission" date="2011-02" db="EMBL/GenBank/DDBJ databases">
        <title>The complete genome of Syntrophobotulus glycolicus DSM 8271.</title>
        <authorList>
            <person name="Lucas S."/>
            <person name="Copeland A."/>
            <person name="Lapidus A."/>
            <person name="Bruce D."/>
            <person name="Goodwin L."/>
            <person name="Pitluck S."/>
            <person name="Kyrpides N."/>
            <person name="Mavromatis K."/>
            <person name="Pagani I."/>
            <person name="Ivanova N."/>
            <person name="Mikhailova N."/>
            <person name="Chertkov O."/>
            <person name="Held B."/>
            <person name="Detter J.C."/>
            <person name="Tapia R."/>
            <person name="Han C."/>
            <person name="Land M."/>
            <person name="Hauser L."/>
            <person name="Markowitz V."/>
            <person name="Cheng J.-F."/>
            <person name="Hugenholtz P."/>
            <person name="Woyke T."/>
            <person name="Wu D."/>
            <person name="Spring S."/>
            <person name="Schroeder M."/>
            <person name="Brambilla E."/>
            <person name="Klenk H.-P."/>
            <person name="Eisen J.A."/>
        </authorList>
    </citation>
    <scope>NUCLEOTIDE SEQUENCE [LARGE SCALE GENOMIC DNA]</scope>
    <source>
        <strain evidence="11">DSM 8271 / FlGlyR</strain>
    </source>
</reference>
<dbReference type="InterPro" id="IPR037925">
    <property type="entry name" value="FlgE/F/G-like"/>
</dbReference>
<dbReference type="Pfam" id="PF07559">
    <property type="entry name" value="FlgE_D2"/>
    <property type="match status" value="1"/>
</dbReference>
<evidence type="ECO:0000256" key="2">
    <source>
        <dbReference type="ARBA" id="ARBA00009677"/>
    </source>
</evidence>
<evidence type="ECO:0000256" key="1">
    <source>
        <dbReference type="ARBA" id="ARBA00004117"/>
    </source>
</evidence>
<dbReference type="GO" id="GO:0005829">
    <property type="term" value="C:cytosol"/>
    <property type="evidence" value="ECO:0007669"/>
    <property type="project" value="TreeGrafter"/>
</dbReference>
<dbReference type="NCBIfam" id="TIGR03506">
    <property type="entry name" value="FlgEFG_subfam"/>
    <property type="match status" value="1"/>
</dbReference>
<dbReference type="Pfam" id="PF22692">
    <property type="entry name" value="LlgE_F_G_D1"/>
    <property type="match status" value="1"/>
</dbReference>
<evidence type="ECO:0000259" key="6">
    <source>
        <dbReference type="Pfam" id="PF00460"/>
    </source>
</evidence>
<dbReference type="GO" id="GO:0009425">
    <property type="term" value="C:bacterial-type flagellum basal body"/>
    <property type="evidence" value="ECO:0007669"/>
    <property type="project" value="UniProtKB-SubCell"/>
</dbReference>
<dbReference type="Pfam" id="PF00460">
    <property type="entry name" value="Flg_bb_rod"/>
    <property type="match status" value="1"/>
</dbReference>
<dbReference type="RefSeq" id="WP_013624283.1">
    <property type="nucleotide sequence ID" value="NC_015172.1"/>
</dbReference>
<evidence type="ECO:0000256" key="5">
    <source>
        <dbReference type="RuleBase" id="RU362116"/>
    </source>
</evidence>
<name>F0SU30_SYNGF</name>
<dbReference type="HOGENOM" id="CLU_013687_2_4_9"/>
<dbReference type="InterPro" id="IPR020013">
    <property type="entry name" value="Flagellar_FlgE/F/G"/>
</dbReference>
<dbReference type="eggNOG" id="COG1749">
    <property type="taxonomic scope" value="Bacteria"/>
</dbReference>
<dbReference type="STRING" id="645991.Sgly_1088"/>
<gene>
    <name evidence="10" type="ordered locus">Sgly_1088</name>
</gene>
<dbReference type="KEGG" id="sgy:Sgly_1088"/>
<dbReference type="InterPro" id="IPR053967">
    <property type="entry name" value="LlgE_F_G-like_D1"/>
</dbReference>
<protein>
    <recommendedName>
        <fullName evidence="3 5">Flagellar hook protein FlgE</fullName>
    </recommendedName>
</protein>
<feature type="domain" description="Flagellar basal-body/hook protein C-terminal" evidence="7">
    <location>
        <begin position="401"/>
        <end position="445"/>
    </location>
</feature>
<dbReference type="InterPro" id="IPR037058">
    <property type="entry name" value="Falgellar_hook_FlgE_sf"/>
</dbReference>
<evidence type="ECO:0000256" key="4">
    <source>
        <dbReference type="ARBA" id="ARBA00023143"/>
    </source>
</evidence>
<evidence type="ECO:0000259" key="9">
    <source>
        <dbReference type="Pfam" id="PF22692"/>
    </source>
</evidence>
<sequence length="447" mass="46673">MMRALFSAVSGLQAHQKKMDVIGNNIANVNTVAYKASRVTFSDILSQTLSSATGADSTSGRGGSNAKQIGLGVGIGSIDTLMTAGSTESTGNSTDLSIDGDGFFIVKNGSTGTYMFTRAGNFSIDDSGNLVTSDGLNVYGWLNYTVNTDGTYTFDTDSEVEAINLYSDEDNGNKQILKAQATANVSLSGNLDAGESAVGSGLSDIGSSDPEAQYTTTMTVYDSLGNEHELTVSFTKCYVDASGTDPVTTWYYSVAADSGDAALTDASGYLQFDSNGKLVTDDSSYSPTATMTVTPSSASGAGEYEIELDFSNLSTSADDGSVETKGVDGYPSGTLEDISIDSNGIILGVYSNGIEQPLGMIALARFANPSGLLKTGSNYYVATANSGEFTNGVMANGALSSGTLEMSNVDLSTEFSQMITTQRGYQANSRMITTADEMLETIIEMKR</sequence>
<feature type="domain" description="Flagellar basal body rod protein N-terminal" evidence="6">
    <location>
        <begin position="7"/>
        <end position="35"/>
    </location>
</feature>
<feature type="domain" description="Flagellar hook protein FlgE/F/G-like D1" evidence="9">
    <location>
        <begin position="98"/>
        <end position="143"/>
    </location>
</feature>
<proteinExistence type="inferred from homology"/>
<dbReference type="SUPFAM" id="SSF117143">
    <property type="entry name" value="Flagellar hook protein flgE"/>
    <property type="match status" value="1"/>
</dbReference>
<accession>F0SU30</accession>
<comment type="similarity">
    <text evidence="2 5">Belongs to the flagella basal body rod proteins family.</text>
</comment>
<evidence type="ECO:0000313" key="11">
    <source>
        <dbReference type="Proteomes" id="UP000007488"/>
    </source>
</evidence>
<dbReference type="AlphaFoldDB" id="F0SU30"/>
<evidence type="ECO:0000313" key="10">
    <source>
        <dbReference type="EMBL" id="ADY55413.1"/>
    </source>
</evidence>
<dbReference type="Pfam" id="PF06429">
    <property type="entry name" value="Flg_bbr_C"/>
    <property type="match status" value="1"/>
</dbReference>
<feature type="domain" description="Flagellar hook protein FlgE D2" evidence="8">
    <location>
        <begin position="209"/>
        <end position="330"/>
    </location>
</feature>
<dbReference type="OrthoDB" id="9804559at2"/>